<dbReference type="AlphaFoldDB" id="A0A0E9QQE8"/>
<name>A0A0E9QQE8_ANGAN</name>
<reference evidence="1" key="1">
    <citation type="submission" date="2014-11" db="EMBL/GenBank/DDBJ databases">
        <authorList>
            <person name="Amaro Gonzalez C."/>
        </authorList>
    </citation>
    <scope>NUCLEOTIDE SEQUENCE</scope>
</reference>
<organism evidence="1">
    <name type="scientific">Anguilla anguilla</name>
    <name type="common">European freshwater eel</name>
    <name type="synonym">Muraena anguilla</name>
    <dbReference type="NCBI Taxonomy" id="7936"/>
    <lineage>
        <taxon>Eukaryota</taxon>
        <taxon>Metazoa</taxon>
        <taxon>Chordata</taxon>
        <taxon>Craniata</taxon>
        <taxon>Vertebrata</taxon>
        <taxon>Euteleostomi</taxon>
        <taxon>Actinopterygii</taxon>
        <taxon>Neopterygii</taxon>
        <taxon>Teleostei</taxon>
        <taxon>Anguilliformes</taxon>
        <taxon>Anguillidae</taxon>
        <taxon>Anguilla</taxon>
    </lineage>
</organism>
<reference evidence="1" key="2">
    <citation type="journal article" date="2015" name="Fish Shellfish Immunol.">
        <title>Early steps in the European eel (Anguilla anguilla)-Vibrio vulnificus interaction in the gills: Role of the RtxA13 toxin.</title>
        <authorList>
            <person name="Callol A."/>
            <person name="Pajuelo D."/>
            <person name="Ebbesson L."/>
            <person name="Teles M."/>
            <person name="MacKenzie S."/>
            <person name="Amaro C."/>
        </authorList>
    </citation>
    <scope>NUCLEOTIDE SEQUENCE</scope>
</reference>
<proteinExistence type="predicted"/>
<protein>
    <submittedName>
        <fullName evidence="1">Uncharacterized protein</fullName>
    </submittedName>
</protein>
<sequence>MERLGQSEEHRCLVRNISRLYVFIIVQSLDNKKA</sequence>
<dbReference type="EMBL" id="GBXM01090117">
    <property type="protein sequence ID" value="JAH18460.1"/>
    <property type="molecule type" value="Transcribed_RNA"/>
</dbReference>
<evidence type="ECO:0000313" key="1">
    <source>
        <dbReference type="EMBL" id="JAH18460.1"/>
    </source>
</evidence>
<accession>A0A0E9QQE8</accession>